<accession>A0A382MXW4</accession>
<organism evidence="1">
    <name type="scientific">marine metagenome</name>
    <dbReference type="NCBI Taxonomy" id="408172"/>
    <lineage>
        <taxon>unclassified sequences</taxon>
        <taxon>metagenomes</taxon>
        <taxon>ecological metagenomes</taxon>
    </lineage>
</organism>
<dbReference type="AlphaFoldDB" id="A0A382MXW4"/>
<evidence type="ECO:0000313" key="1">
    <source>
        <dbReference type="EMBL" id="SVC53814.1"/>
    </source>
</evidence>
<reference evidence="1" key="1">
    <citation type="submission" date="2018-05" db="EMBL/GenBank/DDBJ databases">
        <authorList>
            <person name="Lanie J.A."/>
            <person name="Ng W.-L."/>
            <person name="Kazmierczak K.M."/>
            <person name="Andrzejewski T.M."/>
            <person name="Davidsen T.M."/>
            <person name="Wayne K.J."/>
            <person name="Tettelin H."/>
            <person name="Glass J.I."/>
            <person name="Rusch D."/>
            <person name="Podicherti R."/>
            <person name="Tsui H.-C.T."/>
            <person name="Winkler M.E."/>
        </authorList>
    </citation>
    <scope>NUCLEOTIDE SEQUENCE</scope>
</reference>
<dbReference type="EMBL" id="UINC01096708">
    <property type="protein sequence ID" value="SVC53814.1"/>
    <property type="molecule type" value="Genomic_DNA"/>
</dbReference>
<sequence length="95" mass="10833">VFSRQWDSGGKHLHDASYFLEEVRKSIQDYEMVISQKQRTEAEISDHTEPTRGSYRATTEKISVTIYIGETEKSRRTDTAEAVLKGSDTALHKAK</sequence>
<feature type="non-terminal residue" evidence="1">
    <location>
        <position position="1"/>
    </location>
</feature>
<feature type="non-terminal residue" evidence="1">
    <location>
        <position position="95"/>
    </location>
</feature>
<gene>
    <name evidence="1" type="ORF">METZ01_LOCUS306668</name>
</gene>
<name>A0A382MXW4_9ZZZZ</name>
<proteinExistence type="predicted"/>
<protein>
    <submittedName>
        <fullName evidence="1">Uncharacterized protein</fullName>
    </submittedName>
</protein>